<proteinExistence type="inferred from homology"/>
<dbReference type="InterPro" id="IPR036291">
    <property type="entry name" value="NAD(P)-bd_dom_sf"/>
</dbReference>
<keyword evidence="4" id="KW-1185">Reference proteome</keyword>
<sequence>MSRGEPAGRGRDRRNRGIGRAIAVALAADGFAVVATARDRATLADTVAEIEKEGGTALPLACDVRDEASVAVMAEDAAELGPVHAVVANAGVAGPTAPLHEISLDEWRDCLATDLDGVFLTFRAFIPGLVERGAGSLVAVSSMTGKRPLHGRTPYAAAKLGVIGLVRTLALELGPHDIRVNAVCPGAVAGPRIDDVIAKQAAARGITEDEALAAFTGPSPLGRLVDAGEVARACAFLASDDAAAITGEDLNVTAGVVMY</sequence>
<dbReference type="InterPro" id="IPR050259">
    <property type="entry name" value="SDR"/>
</dbReference>
<dbReference type="Pfam" id="PF13561">
    <property type="entry name" value="adh_short_C2"/>
    <property type="match status" value="1"/>
</dbReference>
<dbReference type="GO" id="GO:0032787">
    <property type="term" value="P:monocarboxylic acid metabolic process"/>
    <property type="evidence" value="ECO:0007669"/>
    <property type="project" value="UniProtKB-ARBA"/>
</dbReference>
<gene>
    <name evidence="3" type="ORF">HF519_05065</name>
</gene>
<protein>
    <submittedName>
        <fullName evidence="3">SDR family oxidoreductase</fullName>
    </submittedName>
</protein>
<dbReference type="PANTHER" id="PTHR42879">
    <property type="entry name" value="3-OXOACYL-(ACYL-CARRIER-PROTEIN) REDUCTASE"/>
    <property type="match status" value="1"/>
</dbReference>
<reference evidence="3 4" key="1">
    <citation type="submission" date="2020-04" db="EMBL/GenBank/DDBJ databases">
        <authorList>
            <person name="Klaysubun C."/>
            <person name="Duangmal K."/>
            <person name="Lipun K."/>
        </authorList>
    </citation>
    <scope>NUCLEOTIDE SEQUENCE [LARGE SCALE GENOMIC DNA]</scope>
    <source>
        <strain evidence="3 4">DSM 45300</strain>
    </source>
</reference>
<accession>A0A848DEG1</accession>
<dbReference type="PRINTS" id="PR00081">
    <property type="entry name" value="GDHRDH"/>
</dbReference>
<dbReference type="InterPro" id="IPR002347">
    <property type="entry name" value="SDR_fam"/>
</dbReference>
<dbReference type="PANTHER" id="PTHR42879:SF2">
    <property type="entry name" value="3-OXOACYL-[ACYL-CARRIER-PROTEIN] REDUCTASE FABG"/>
    <property type="match status" value="1"/>
</dbReference>
<dbReference type="PROSITE" id="PS00061">
    <property type="entry name" value="ADH_SHORT"/>
    <property type="match status" value="1"/>
</dbReference>
<dbReference type="FunFam" id="3.40.50.720:FF:000084">
    <property type="entry name" value="Short-chain dehydrogenase reductase"/>
    <property type="match status" value="1"/>
</dbReference>
<dbReference type="PRINTS" id="PR00080">
    <property type="entry name" value="SDRFAMILY"/>
</dbReference>
<name>A0A848DEG1_9PSEU</name>
<dbReference type="InterPro" id="IPR020904">
    <property type="entry name" value="Sc_DH/Rdtase_CS"/>
</dbReference>
<dbReference type="SUPFAM" id="SSF51735">
    <property type="entry name" value="NAD(P)-binding Rossmann-fold domains"/>
    <property type="match status" value="1"/>
</dbReference>
<dbReference type="RefSeq" id="WP_169410572.1">
    <property type="nucleotide sequence ID" value="NZ_JAAXKZ010000011.1"/>
</dbReference>
<keyword evidence="2" id="KW-0560">Oxidoreductase</keyword>
<dbReference type="GO" id="GO:0016491">
    <property type="term" value="F:oxidoreductase activity"/>
    <property type="evidence" value="ECO:0007669"/>
    <property type="project" value="UniProtKB-KW"/>
</dbReference>
<organism evidence="3 4">
    <name type="scientific">Pseudonocardia bannensis</name>
    <dbReference type="NCBI Taxonomy" id="630973"/>
    <lineage>
        <taxon>Bacteria</taxon>
        <taxon>Bacillati</taxon>
        <taxon>Actinomycetota</taxon>
        <taxon>Actinomycetes</taxon>
        <taxon>Pseudonocardiales</taxon>
        <taxon>Pseudonocardiaceae</taxon>
        <taxon>Pseudonocardia</taxon>
    </lineage>
</organism>
<dbReference type="EMBL" id="JAAXKZ010000011">
    <property type="protein sequence ID" value="NMH90967.1"/>
    <property type="molecule type" value="Genomic_DNA"/>
</dbReference>
<dbReference type="Gene3D" id="3.40.50.720">
    <property type="entry name" value="NAD(P)-binding Rossmann-like Domain"/>
    <property type="match status" value="1"/>
</dbReference>
<comment type="similarity">
    <text evidence="1">Belongs to the short-chain dehydrogenases/reductases (SDR) family.</text>
</comment>
<dbReference type="AlphaFoldDB" id="A0A848DEG1"/>
<comment type="caution">
    <text evidence="3">The sequence shown here is derived from an EMBL/GenBank/DDBJ whole genome shotgun (WGS) entry which is preliminary data.</text>
</comment>
<evidence type="ECO:0000256" key="2">
    <source>
        <dbReference type="ARBA" id="ARBA00023002"/>
    </source>
</evidence>
<evidence type="ECO:0000256" key="1">
    <source>
        <dbReference type="ARBA" id="ARBA00006484"/>
    </source>
</evidence>
<evidence type="ECO:0000313" key="3">
    <source>
        <dbReference type="EMBL" id="NMH90967.1"/>
    </source>
</evidence>
<evidence type="ECO:0000313" key="4">
    <source>
        <dbReference type="Proteomes" id="UP000586918"/>
    </source>
</evidence>
<dbReference type="Proteomes" id="UP000586918">
    <property type="component" value="Unassembled WGS sequence"/>
</dbReference>